<dbReference type="Pfam" id="PF00196">
    <property type="entry name" value="GerE"/>
    <property type="match status" value="1"/>
</dbReference>
<dbReference type="GO" id="GO:0000160">
    <property type="term" value="P:phosphorelay signal transduction system"/>
    <property type="evidence" value="ECO:0007669"/>
    <property type="project" value="InterPro"/>
</dbReference>
<dbReference type="InterPro" id="IPR001789">
    <property type="entry name" value="Sig_transdc_resp-reg_receiver"/>
</dbReference>
<dbReference type="InterPro" id="IPR011006">
    <property type="entry name" value="CheY-like_superfamily"/>
</dbReference>
<dbReference type="GO" id="GO:0003677">
    <property type="term" value="F:DNA binding"/>
    <property type="evidence" value="ECO:0007669"/>
    <property type="project" value="UniProtKB-KW"/>
</dbReference>
<dbReference type="CDD" id="cd17535">
    <property type="entry name" value="REC_NarL-like"/>
    <property type="match status" value="1"/>
</dbReference>
<keyword evidence="6" id="KW-1185">Reference proteome</keyword>
<dbReference type="InterPro" id="IPR016032">
    <property type="entry name" value="Sig_transdc_resp-reg_C-effctor"/>
</dbReference>
<organism evidence="5 6">
    <name type="scientific">Candidatus Nitrospira nitrificans</name>
    <dbReference type="NCBI Taxonomy" id="1742973"/>
    <lineage>
        <taxon>Bacteria</taxon>
        <taxon>Pseudomonadati</taxon>
        <taxon>Nitrospirota</taxon>
        <taxon>Nitrospiria</taxon>
        <taxon>Nitrospirales</taxon>
        <taxon>Nitrospiraceae</taxon>
        <taxon>Nitrospira</taxon>
    </lineage>
</organism>
<dbReference type="PANTHER" id="PTHR43214">
    <property type="entry name" value="TWO-COMPONENT RESPONSE REGULATOR"/>
    <property type="match status" value="1"/>
</dbReference>
<keyword evidence="1 3" id="KW-0597">Phosphoprotein</keyword>
<dbReference type="Proteomes" id="UP000198736">
    <property type="component" value="Unassembled WGS sequence"/>
</dbReference>
<dbReference type="SMART" id="SM00421">
    <property type="entry name" value="HTH_LUXR"/>
    <property type="match status" value="1"/>
</dbReference>
<dbReference type="Gene3D" id="3.40.50.2300">
    <property type="match status" value="1"/>
</dbReference>
<dbReference type="Pfam" id="PF00072">
    <property type="entry name" value="Response_reg"/>
    <property type="match status" value="1"/>
</dbReference>
<dbReference type="AlphaFoldDB" id="A0A0S4L7V5"/>
<dbReference type="EMBL" id="CZPZ01000003">
    <property type="protein sequence ID" value="CUS32685.1"/>
    <property type="molecule type" value="Genomic_DNA"/>
</dbReference>
<evidence type="ECO:0000313" key="5">
    <source>
        <dbReference type="EMBL" id="CUS32685.1"/>
    </source>
</evidence>
<evidence type="ECO:0000256" key="3">
    <source>
        <dbReference type="PROSITE-ProRule" id="PRU00169"/>
    </source>
</evidence>
<dbReference type="InterPro" id="IPR039420">
    <property type="entry name" value="WalR-like"/>
</dbReference>
<dbReference type="InterPro" id="IPR058245">
    <property type="entry name" value="NreC/VraR/RcsB-like_REC"/>
</dbReference>
<protein>
    <submittedName>
        <fullName evidence="5">Putative Nitrate/nitrite response regulator protein NarL</fullName>
    </submittedName>
</protein>
<name>A0A0S4L7V5_9BACT</name>
<dbReference type="SUPFAM" id="SSF52172">
    <property type="entry name" value="CheY-like"/>
    <property type="match status" value="1"/>
</dbReference>
<gene>
    <name evidence="5" type="ORF">COMA2_110039</name>
</gene>
<evidence type="ECO:0000256" key="1">
    <source>
        <dbReference type="ARBA" id="ARBA00022553"/>
    </source>
</evidence>
<dbReference type="RefSeq" id="WP_175304362.1">
    <property type="nucleotide sequence ID" value="NZ_CZPZ01000003.1"/>
</dbReference>
<dbReference type="SUPFAM" id="SSF46894">
    <property type="entry name" value="C-terminal effector domain of the bipartite response regulators"/>
    <property type="match status" value="1"/>
</dbReference>
<feature type="modified residue" description="4-aspartylphosphate" evidence="3">
    <location>
        <position position="63"/>
    </location>
</feature>
<sequence>MEQLIRMQERARVVLIDQSSVVLEGLQVALSKSSRILVAGTAHTEQEAVALVRTCQPDVVILDIRVGHASGITLCGVIRESYPNTAVRFFTGEDDRHILQSAILAGAQGYLLKSASEESIVKSVEIVAAGKATIDQRLTPRLLAWVRDGKRTAPRERVENYSNADRRVLSPIAAGQSNKEIARELNITPSAVTVRLRTVYKRLKISRRSEAVRYFVQWEKGLSGRTNYSS</sequence>
<dbReference type="CDD" id="cd06170">
    <property type="entry name" value="LuxR_C_like"/>
    <property type="match status" value="1"/>
</dbReference>
<dbReference type="PROSITE" id="PS50110">
    <property type="entry name" value="RESPONSE_REGULATORY"/>
    <property type="match status" value="1"/>
</dbReference>
<dbReference type="GO" id="GO:0006355">
    <property type="term" value="P:regulation of DNA-templated transcription"/>
    <property type="evidence" value="ECO:0007669"/>
    <property type="project" value="InterPro"/>
</dbReference>
<keyword evidence="2" id="KW-0238">DNA-binding</keyword>
<feature type="domain" description="Response regulatory" evidence="4">
    <location>
        <begin position="12"/>
        <end position="128"/>
    </location>
</feature>
<dbReference type="STRING" id="1742973.COMA2_110039"/>
<accession>A0A0S4L7V5</accession>
<evidence type="ECO:0000256" key="2">
    <source>
        <dbReference type="ARBA" id="ARBA00023125"/>
    </source>
</evidence>
<reference evidence="6" key="1">
    <citation type="submission" date="2015-10" db="EMBL/GenBank/DDBJ databases">
        <authorList>
            <person name="Luecker S."/>
            <person name="Luecker S."/>
        </authorList>
    </citation>
    <scope>NUCLEOTIDE SEQUENCE [LARGE SCALE GENOMIC DNA]</scope>
</reference>
<dbReference type="SMART" id="SM00448">
    <property type="entry name" value="REC"/>
    <property type="match status" value="1"/>
</dbReference>
<evidence type="ECO:0000259" key="4">
    <source>
        <dbReference type="PROSITE" id="PS50110"/>
    </source>
</evidence>
<evidence type="ECO:0000313" key="6">
    <source>
        <dbReference type="Proteomes" id="UP000198736"/>
    </source>
</evidence>
<dbReference type="InterPro" id="IPR000792">
    <property type="entry name" value="Tscrpt_reg_LuxR_C"/>
</dbReference>
<proteinExistence type="predicted"/>